<feature type="transmembrane region" description="Helical" evidence="1">
    <location>
        <begin position="96"/>
        <end position="124"/>
    </location>
</feature>
<sequence length="387" mass="41362">MTLEINFIVRQIFHEGCWQTVGSQLLRAIKELRFSVPVFLRLITLRLIVPFYGLIAPGVHICHPPSTNVFAFLVLGLNAAEAVTRRGRGRGSTAKCVFILAGGVVALLILAISLLMEVALVVIVTDRTRPITEFITTIRTKLANPSHVFSVAATRNLDFAVVATKVLSPTAKRTHVVRILSTMVTGIRPDLITLSIEVVVVALSPRALAIVHCLLEECLTRGRERNTVLVAIPGANLRASLAASVQMFLEGCLAGLQGLAHLVNRLFEVVSLGLLAAQVVDDSPLILDLLLVVLKQILNLGALLLASLGNDSVLSRRSRGTARGHDEIDDLEGLALDRSGLGGGAEAIDDHDAQLKGRILVRVFLGNIAGGVGSLGLAGESGEWHGR</sequence>
<dbReference type="Proteomes" id="UP001444661">
    <property type="component" value="Unassembled WGS sequence"/>
</dbReference>
<name>A0ABR1SLU1_9PEZI</name>
<reference evidence="2 3" key="1">
    <citation type="submission" date="2023-01" db="EMBL/GenBank/DDBJ databases">
        <title>Analysis of 21 Apiospora genomes using comparative genomics revels a genus with tremendous synthesis potential of carbohydrate active enzymes and secondary metabolites.</title>
        <authorList>
            <person name="Sorensen T."/>
        </authorList>
    </citation>
    <scope>NUCLEOTIDE SEQUENCE [LARGE SCALE GENOMIC DNA]</scope>
    <source>
        <strain evidence="2 3">CBS 33761</strain>
    </source>
</reference>
<accession>A0ABR1SLU1</accession>
<keyword evidence="1" id="KW-0472">Membrane</keyword>
<evidence type="ECO:0000313" key="3">
    <source>
        <dbReference type="Proteomes" id="UP001444661"/>
    </source>
</evidence>
<organism evidence="2 3">
    <name type="scientific">Apiospora rasikravindrae</name>
    <dbReference type="NCBI Taxonomy" id="990691"/>
    <lineage>
        <taxon>Eukaryota</taxon>
        <taxon>Fungi</taxon>
        <taxon>Dikarya</taxon>
        <taxon>Ascomycota</taxon>
        <taxon>Pezizomycotina</taxon>
        <taxon>Sordariomycetes</taxon>
        <taxon>Xylariomycetidae</taxon>
        <taxon>Amphisphaeriales</taxon>
        <taxon>Apiosporaceae</taxon>
        <taxon>Apiospora</taxon>
    </lineage>
</organism>
<evidence type="ECO:0000256" key="1">
    <source>
        <dbReference type="SAM" id="Phobius"/>
    </source>
</evidence>
<keyword evidence="1" id="KW-1133">Transmembrane helix</keyword>
<dbReference type="EMBL" id="JAQQWK010000009">
    <property type="protein sequence ID" value="KAK8035277.1"/>
    <property type="molecule type" value="Genomic_DNA"/>
</dbReference>
<feature type="transmembrane region" description="Helical" evidence="1">
    <location>
        <begin position="34"/>
        <end position="55"/>
    </location>
</feature>
<comment type="caution">
    <text evidence="2">The sequence shown here is derived from an EMBL/GenBank/DDBJ whole genome shotgun (WGS) entry which is preliminary data.</text>
</comment>
<evidence type="ECO:0000313" key="2">
    <source>
        <dbReference type="EMBL" id="KAK8035277.1"/>
    </source>
</evidence>
<feature type="transmembrane region" description="Helical" evidence="1">
    <location>
        <begin position="67"/>
        <end position="84"/>
    </location>
</feature>
<keyword evidence="3" id="KW-1185">Reference proteome</keyword>
<gene>
    <name evidence="2" type="ORF">PG993_010272</name>
</gene>
<protein>
    <submittedName>
        <fullName evidence="2">Uncharacterized protein</fullName>
    </submittedName>
</protein>
<proteinExistence type="predicted"/>
<keyword evidence="1" id="KW-0812">Transmembrane</keyword>